<reference evidence="16" key="1">
    <citation type="submission" date="2020-10" db="EMBL/GenBank/DDBJ databases">
        <authorList>
            <person name="Gilroy R."/>
        </authorList>
    </citation>
    <scope>NUCLEOTIDE SEQUENCE</scope>
    <source>
        <strain evidence="16">23406</strain>
    </source>
</reference>
<dbReference type="InterPro" id="IPR005263">
    <property type="entry name" value="DapA"/>
</dbReference>
<comment type="caution">
    <text evidence="12">Was originally thought to be a dihydrodipicolinate synthase (DHDPS), catalyzing the condensation of (S)-aspartate-beta-semialdehyde [(S)-ASA] and pyruvate to dihydrodipicolinate (DHDP). However, it was shown in E.coli that the product of the enzymatic reaction is not dihydrodipicolinate but in fact (4S)-4-hydroxy-2,3,4,5-tetrahydro-(2S)-dipicolinic acid (HTPA), and that the consecutive dehydration reaction leading to DHDP is not spontaneous but catalyzed by DapB.</text>
</comment>
<evidence type="ECO:0000256" key="2">
    <source>
        <dbReference type="ARBA" id="ARBA00005120"/>
    </source>
</evidence>
<evidence type="ECO:0000256" key="11">
    <source>
        <dbReference type="ARBA" id="ARBA00047836"/>
    </source>
</evidence>
<name>A0A9D1SXW6_9FIRM</name>
<dbReference type="CDD" id="cd00950">
    <property type="entry name" value="DHDPS"/>
    <property type="match status" value="1"/>
</dbReference>
<dbReference type="InterPro" id="IPR013785">
    <property type="entry name" value="Aldolase_TIM"/>
</dbReference>
<dbReference type="PROSITE" id="PS00666">
    <property type="entry name" value="DHDPS_2"/>
    <property type="match status" value="1"/>
</dbReference>
<comment type="pathway">
    <text evidence="2 12">Amino-acid biosynthesis; L-lysine biosynthesis via DAP pathway; (S)-tetrahydrodipicolinate from L-aspartate: step 3/4.</text>
</comment>
<evidence type="ECO:0000256" key="12">
    <source>
        <dbReference type="HAMAP-Rule" id="MF_00418"/>
    </source>
</evidence>
<accession>A0A9D1SXW6</accession>
<protein>
    <recommendedName>
        <fullName evidence="4 12">4-hydroxy-tetrahydrodipicolinate synthase</fullName>
        <shortName evidence="12">HTPA synthase</shortName>
        <ecNumber evidence="4 12">4.3.3.7</ecNumber>
    </recommendedName>
</protein>
<dbReference type="SUPFAM" id="SSF51569">
    <property type="entry name" value="Aldolase"/>
    <property type="match status" value="1"/>
</dbReference>
<dbReference type="PANTHER" id="PTHR12128">
    <property type="entry name" value="DIHYDRODIPICOLINATE SYNTHASE"/>
    <property type="match status" value="1"/>
</dbReference>
<evidence type="ECO:0000313" key="17">
    <source>
        <dbReference type="Proteomes" id="UP000886891"/>
    </source>
</evidence>
<dbReference type="Proteomes" id="UP000886891">
    <property type="component" value="Unassembled WGS sequence"/>
</dbReference>
<keyword evidence="6 12" id="KW-0028">Amino-acid biosynthesis</keyword>
<dbReference type="InterPro" id="IPR020625">
    <property type="entry name" value="Schiff_base-form_aldolases_AS"/>
</dbReference>
<feature type="active site" description="Proton donor/acceptor" evidence="12 14">
    <location>
        <position position="134"/>
    </location>
</feature>
<evidence type="ECO:0000313" key="16">
    <source>
        <dbReference type="EMBL" id="HIV00609.1"/>
    </source>
</evidence>
<keyword evidence="9 12" id="KW-0456">Lyase</keyword>
<dbReference type="PANTHER" id="PTHR12128:SF66">
    <property type="entry name" value="4-HYDROXY-2-OXOGLUTARATE ALDOLASE, MITOCHONDRIAL"/>
    <property type="match status" value="1"/>
</dbReference>
<dbReference type="Gene3D" id="3.20.20.70">
    <property type="entry name" value="Aldolase class I"/>
    <property type="match status" value="1"/>
</dbReference>
<proteinExistence type="inferred from homology"/>
<dbReference type="SMART" id="SM01130">
    <property type="entry name" value="DHDPS"/>
    <property type="match status" value="1"/>
</dbReference>
<comment type="catalytic activity">
    <reaction evidence="11 12">
        <text>L-aspartate 4-semialdehyde + pyruvate = (2S,4S)-4-hydroxy-2,3,4,5-tetrahydrodipicolinate + H2O + H(+)</text>
        <dbReference type="Rhea" id="RHEA:34171"/>
        <dbReference type="ChEBI" id="CHEBI:15361"/>
        <dbReference type="ChEBI" id="CHEBI:15377"/>
        <dbReference type="ChEBI" id="CHEBI:15378"/>
        <dbReference type="ChEBI" id="CHEBI:67139"/>
        <dbReference type="ChEBI" id="CHEBI:537519"/>
        <dbReference type="EC" id="4.3.3.7"/>
    </reaction>
</comment>
<dbReference type="NCBIfam" id="TIGR00674">
    <property type="entry name" value="dapA"/>
    <property type="match status" value="1"/>
</dbReference>
<evidence type="ECO:0000256" key="6">
    <source>
        <dbReference type="ARBA" id="ARBA00022605"/>
    </source>
</evidence>
<keyword evidence="7 12" id="KW-0220">Diaminopimelate biosynthesis</keyword>
<evidence type="ECO:0000256" key="1">
    <source>
        <dbReference type="ARBA" id="ARBA00003294"/>
    </source>
</evidence>
<reference evidence="16" key="2">
    <citation type="journal article" date="2021" name="PeerJ">
        <title>Extensive microbial diversity within the chicken gut microbiome revealed by metagenomics and culture.</title>
        <authorList>
            <person name="Gilroy R."/>
            <person name="Ravi A."/>
            <person name="Getino M."/>
            <person name="Pursley I."/>
            <person name="Horton D.L."/>
            <person name="Alikhan N.F."/>
            <person name="Baker D."/>
            <person name="Gharbi K."/>
            <person name="Hall N."/>
            <person name="Watson M."/>
            <person name="Adriaenssens E.M."/>
            <person name="Foster-Nyarko E."/>
            <person name="Jarju S."/>
            <person name="Secka A."/>
            <person name="Antonio M."/>
            <person name="Oren A."/>
            <person name="Chaudhuri R.R."/>
            <person name="La Ragione R."/>
            <person name="Hildebrand F."/>
            <person name="Pallen M.J."/>
        </authorList>
    </citation>
    <scope>NUCLEOTIDE SEQUENCE</scope>
    <source>
        <strain evidence="16">23406</strain>
    </source>
</reference>
<evidence type="ECO:0000256" key="3">
    <source>
        <dbReference type="ARBA" id="ARBA00007592"/>
    </source>
</evidence>
<feature type="binding site" evidence="12 15">
    <location>
        <position position="204"/>
    </location>
    <ligand>
        <name>pyruvate</name>
        <dbReference type="ChEBI" id="CHEBI:15361"/>
    </ligand>
</feature>
<dbReference type="PIRSF" id="PIRSF001365">
    <property type="entry name" value="DHDPS"/>
    <property type="match status" value="1"/>
</dbReference>
<dbReference type="EMBL" id="DVOH01000044">
    <property type="protein sequence ID" value="HIV00609.1"/>
    <property type="molecule type" value="Genomic_DNA"/>
</dbReference>
<comment type="function">
    <text evidence="1 12">Catalyzes the condensation of (S)-aspartate-beta-semialdehyde [(S)-ASA] and pyruvate to 4-hydroxy-tetrahydrodipicolinate (HTPA).</text>
</comment>
<dbReference type="InterPro" id="IPR002220">
    <property type="entry name" value="DapA-like"/>
</dbReference>
<evidence type="ECO:0000256" key="10">
    <source>
        <dbReference type="ARBA" id="ARBA00023270"/>
    </source>
</evidence>
<keyword evidence="10 12" id="KW-0704">Schiff base</keyword>
<feature type="site" description="Part of a proton relay during catalysis" evidence="12">
    <location>
        <position position="45"/>
    </location>
</feature>
<evidence type="ECO:0000256" key="5">
    <source>
        <dbReference type="ARBA" id="ARBA00022490"/>
    </source>
</evidence>
<sequence>MTIFQGAATAMITPFKDDKVDFTSLERLVKHQLDGNIDALVVNGTTGEPTTMTHDERTAVASAVIEIVAKRVPVILGAGSNNTYTAREYAEEAQDLGADGLLVVTPYYNKCTQNGIVQHYKVLADAVDLPIIMYNVPSRTGVNIAPETALKLAGYRGIVGIKEASGNVTQFTEVARLTEGKLDLYSGDDGLVLPILALGGKGVISVASNIVPQYMHDMVQTFLDGDIAKSRKMQLDICPLVKALFCEVNPIPVKCAAKLMGLCEDDYLRLPLTRMEKRDYLRDEMRAFGLNV</sequence>
<evidence type="ECO:0000256" key="15">
    <source>
        <dbReference type="PIRSR" id="PIRSR001365-2"/>
    </source>
</evidence>
<feature type="site" description="Part of a proton relay during catalysis" evidence="12">
    <location>
        <position position="108"/>
    </location>
</feature>
<dbReference type="PRINTS" id="PR00146">
    <property type="entry name" value="DHPICSNTHASE"/>
</dbReference>
<comment type="similarity">
    <text evidence="3 12 13">Belongs to the DapA family.</text>
</comment>
<dbReference type="GO" id="GO:0008840">
    <property type="term" value="F:4-hydroxy-tetrahydrodipicolinate synthase activity"/>
    <property type="evidence" value="ECO:0007669"/>
    <property type="project" value="UniProtKB-UniRule"/>
</dbReference>
<evidence type="ECO:0000256" key="14">
    <source>
        <dbReference type="PIRSR" id="PIRSR001365-1"/>
    </source>
</evidence>
<evidence type="ECO:0000256" key="9">
    <source>
        <dbReference type="ARBA" id="ARBA00023239"/>
    </source>
</evidence>
<comment type="caution">
    <text evidence="16">The sequence shown here is derived from an EMBL/GenBank/DDBJ whole genome shotgun (WGS) entry which is preliminary data.</text>
</comment>
<dbReference type="GO" id="GO:0019877">
    <property type="term" value="P:diaminopimelate biosynthetic process"/>
    <property type="evidence" value="ECO:0007669"/>
    <property type="project" value="UniProtKB-UniRule"/>
</dbReference>
<dbReference type="GO" id="GO:0005829">
    <property type="term" value="C:cytosol"/>
    <property type="evidence" value="ECO:0007669"/>
    <property type="project" value="TreeGrafter"/>
</dbReference>
<organism evidence="16 17">
    <name type="scientific">Candidatus Stercoripulliclostridium merdipullorum</name>
    <dbReference type="NCBI Taxonomy" id="2840952"/>
    <lineage>
        <taxon>Bacteria</taxon>
        <taxon>Bacillati</taxon>
        <taxon>Bacillota</taxon>
        <taxon>Clostridia</taxon>
        <taxon>Eubacteriales</taxon>
        <taxon>Candidatus Stercoripulliclostridium</taxon>
    </lineage>
</organism>
<feature type="binding site" evidence="12 15">
    <location>
        <position position="46"/>
    </location>
    <ligand>
        <name>pyruvate</name>
        <dbReference type="ChEBI" id="CHEBI:15361"/>
    </ligand>
</feature>
<dbReference type="Pfam" id="PF00701">
    <property type="entry name" value="DHDPS"/>
    <property type="match status" value="1"/>
</dbReference>
<keyword evidence="8 12" id="KW-0457">Lysine biosynthesis</keyword>
<evidence type="ECO:0000256" key="7">
    <source>
        <dbReference type="ARBA" id="ARBA00022915"/>
    </source>
</evidence>
<gene>
    <name evidence="12" type="primary">dapA</name>
    <name evidence="16" type="ORF">IAB14_05825</name>
</gene>
<dbReference type="AlphaFoldDB" id="A0A9D1SXW6"/>
<feature type="active site" description="Schiff-base intermediate with substrate" evidence="12 14">
    <location>
        <position position="162"/>
    </location>
</feature>
<comment type="subcellular location">
    <subcellularLocation>
        <location evidence="12">Cytoplasm</location>
    </subcellularLocation>
</comment>
<evidence type="ECO:0000256" key="13">
    <source>
        <dbReference type="PIRNR" id="PIRNR001365"/>
    </source>
</evidence>
<comment type="subunit">
    <text evidence="12">Homotetramer; dimer of dimers.</text>
</comment>
<dbReference type="EC" id="4.3.3.7" evidence="4 12"/>
<evidence type="ECO:0000256" key="4">
    <source>
        <dbReference type="ARBA" id="ARBA00012086"/>
    </source>
</evidence>
<evidence type="ECO:0000256" key="8">
    <source>
        <dbReference type="ARBA" id="ARBA00023154"/>
    </source>
</evidence>
<dbReference type="GO" id="GO:0009089">
    <property type="term" value="P:lysine biosynthetic process via diaminopimelate"/>
    <property type="evidence" value="ECO:0007669"/>
    <property type="project" value="UniProtKB-UniRule"/>
</dbReference>
<keyword evidence="5 12" id="KW-0963">Cytoplasm</keyword>
<dbReference type="HAMAP" id="MF_00418">
    <property type="entry name" value="DapA"/>
    <property type="match status" value="1"/>
</dbReference>